<dbReference type="AlphaFoldDB" id="Q1QRE7"/>
<evidence type="ECO:0000313" key="2">
    <source>
        <dbReference type="Proteomes" id="UP000001953"/>
    </source>
</evidence>
<dbReference type="OrthoDB" id="8265976at2"/>
<dbReference type="RefSeq" id="WP_011508904.1">
    <property type="nucleotide sequence ID" value="NC_007964.1"/>
</dbReference>
<proteinExistence type="predicted"/>
<evidence type="ECO:0000313" key="1">
    <source>
        <dbReference type="EMBL" id="ABE61200.1"/>
    </source>
</evidence>
<dbReference type="KEGG" id="nha:Nham_0304"/>
<protein>
    <submittedName>
        <fullName evidence="1">Uncharacterized protein</fullName>
    </submittedName>
</protein>
<dbReference type="EMBL" id="CP000319">
    <property type="protein sequence ID" value="ABE61200.1"/>
    <property type="molecule type" value="Genomic_DNA"/>
</dbReference>
<organism evidence="1 2">
    <name type="scientific">Nitrobacter hamburgensis (strain DSM 10229 / NCIMB 13809 / X14)</name>
    <dbReference type="NCBI Taxonomy" id="323097"/>
    <lineage>
        <taxon>Bacteria</taxon>
        <taxon>Pseudomonadati</taxon>
        <taxon>Pseudomonadota</taxon>
        <taxon>Alphaproteobacteria</taxon>
        <taxon>Hyphomicrobiales</taxon>
        <taxon>Nitrobacteraceae</taxon>
        <taxon>Nitrobacter</taxon>
    </lineage>
</organism>
<keyword evidence="2" id="KW-1185">Reference proteome</keyword>
<gene>
    <name evidence="1" type="ordered locus">Nham_0304</name>
</gene>
<reference evidence="1 2" key="1">
    <citation type="submission" date="2006-03" db="EMBL/GenBank/DDBJ databases">
        <title>Complete sequence of chromosome of Nitrobacter hamburgensis X14.</title>
        <authorList>
            <consortium name="US DOE Joint Genome Institute"/>
            <person name="Copeland A."/>
            <person name="Lucas S."/>
            <person name="Lapidus A."/>
            <person name="Barry K."/>
            <person name="Detter J.C."/>
            <person name="Glavina del Rio T."/>
            <person name="Hammon N."/>
            <person name="Israni S."/>
            <person name="Dalin E."/>
            <person name="Tice H."/>
            <person name="Pitluck S."/>
            <person name="Chain P."/>
            <person name="Malfatti S."/>
            <person name="Shin M."/>
            <person name="Vergez L."/>
            <person name="Schmutz J."/>
            <person name="Larimer F."/>
            <person name="Land M."/>
            <person name="Hauser L."/>
            <person name="Kyrpides N."/>
            <person name="Ivanova N."/>
            <person name="Ward B."/>
            <person name="Arp D."/>
            <person name="Klotz M."/>
            <person name="Stein L."/>
            <person name="O'Mullan G."/>
            <person name="Starkenburg S."/>
            <person name="Sayavedra L."/>
            <person name="Poret-Peterson A.T."/>
            <person name="Gentry M.E."/>
            <person name="Bruce D."/>
            <person name="Richardson P."/>
        </authorList>
    </citation>
    <scope>NUCLEOTIDE SEQUENCE [LARGE SCALE GENOMIC DNA]</scope>
    <source>
        <strain evidence="2">DSM 10229 / NCIMB 13809 / X14</strain>
    </source>
</reference>
<accession>Q1QRE7</accession>
<dbReference type="Proteomes" id="UP000001953">
    <property type="component" value="Chromosome"/>
</dbReference>
<dbReference type="STRING" id="323097.Nham_0304"/>
<name>Q1QRE7_NITHX</name>
<dbReference type="HOGENOM" id="CLU_2106383_0_0_5"/>
<sequence>MSHKIELRLETFVCGLFIIQPRHNEADFETLIGEFLAPSVKRQFTEAYHDLEGSKGGCFCRDDQTPWVIVAFGSDPDTIRRTTLHEVVHLAEKLTCTREMRARFVEHVYFALRLP</sequence>